<dbReference type="AlphaFoldDB" id="A0A060HYY5"/>
<protein>
    <submittedName>
        <fullName evidence="1">Uncharacterized protein</fullName>
    </submittedName>
</protein>
<dbReference type="EMBL" id="CP006986">
    <property type="protein sequence ID" value="AIC26792.1"/>
    <property type="molecule type" value="Genomic_DNA"/>
</dbReference>
<reference evidence="1 2" key="1">
    <citation type="submission" date="2013-12" db="EMBL/GenBank/DDBJ databases">
        <title>Complete genome sequence of Rhizobium etli bv. mimosae IE4771.</title>
        <authorList>
            <person name="Bustos P."/>
            <person name="Santamaria R.I."/>
            <person name="Lozano L."/>
            <person name="Ormeno-Orrillo E."/>
            <person name="Rogel M.A."/>
            <person name="Romero D."/>
            <person name="Cevallos M.A."/>
            <person name="Martinez-Romero E."/>
            <person name="Gonzalez V."/>
        </authorList>
    </citation>
    <scope>NUCLEOTIDE SEQUENCE [LARGE SCALE GENOMIC DNA]</scope>
    <source>
        <strain evidence="1 2">IE4771</strain>
    </source>
</reference>
<organism evidence="1 2">
    <name type="scientific">Rhizobium etli bv. mimosae str. IE4771</name>
    <dbReference type="NCBI Taxonomy" id="1432050"/>
    <lineage>
        <taxon>Bacteria</taxon>
        <taxon>Pseudomonadati</taxon>
        <taxon>Pseudomonadota</taxon>
        <taxon>Alphaproteobacteria</taxon>
        <taxon>Hyphomicrobiales</taxon>
        <taxon>Rhizobiaceae</taxon>
        <taxon>Rhizobium/Agrobacterium group</taxon>
        <taxon>Rhizobium</taxon>
    </lineage>
</organism>
<name>A0A060HYY5_RHIET</name>
<evidence type="ECO:0000313" key="1">
    <source>
        <dbReference type="EMBL" id="AIC26792.1"/>
    </source>
</evidence>
<dbReference type="KEGG" id="rei:IE4771_CH01652"/>
<sequence>MNCFGKAHAGRMKSRQFRLPLRHGRPIEADDPVEAVMPATFPSPFIHSRLCSTATTKGRD</sequence>
<proteinExistence type="predicted"/>
<gene>
    <name evidence="1" type="ORF">IE4771_CH01652</name>
</gene>
<accession>A0A060HYY5</accession>
<dbReference type="HOGENOM" id="CLU_2938505_0_0_5"/>
<evidence type="ECO:0000313" key="2">
    <source>
        <dbReference type="Proteomes" id="UP000027180"/>
    </source>
</evidence>
<dbReference type="Proteomes" id="UP000027180">
    <property type="component" value="Chromosome"/>
</dbReference>